<keyword evidence="9 10" id="KW-0472">Membrane</keyword>
<comment type="subcellular location">
    <subcellularLocation>
        <location evidence="3">Membrane</location>
    </subcellularLocation>
</comment>
<comment type="function">
    <text evidence="2">Membrane-anchoring subunit of succinate dehydrogenase (SDH).</text>
</comment>
<dbReference type="Pfam" id="PF01127">
    <property type="entry name" value="Sdh_cyt"/>
    <property type="match status" value="1"/>
</dbReference>
<keyword evidence="6" id="KW-0479">Metal-binding</keyword>
<evidence type="ECO:0000256" key="1">
    <source>
        <dbReference type="ARBA" id="ARBA00001971"/>
    </source>
</evidence>
<accession>A0A261S1I8</accession>
<dbReference type="EMBL" id="NEVM01000005">
    <property type="protein sequence ID" value="OZI31035.1"/>
    <property type="molecule type" value="Genomic_DNA"/>
</dbReference>
<evidence type="ECO:0000313" key="11">
    <source>
        <dbReference type="EMBL" id="OZI31035.1"/>
    </source>
</evidence>
<dbReference type="Proteomes" id="UP000216020">
    <property type="component" value="Unassembled WGS sequence"/>
</dbReference>
<evidence type="ECO:0000256" key="10">
    <source>
        <dbReference type="SAM" id="Phobius"/>
    </source>
</evidence>
<name>A0A261S1I8_9BORD</name>
<keyword evidence="7 10" id="KW-1133">Transmembrane helix</keyword>
<keyword evidence="8" id="KW-0408">Iron</keyword>
<evidence type="ECO:0000256" key="3">
    <source>
        <dbReference type="ARBA" id="ARBA00004370"/>
    </source>
</evidence>
<feature type="transmembrane region" description="Helical" evidence="10">
    <location>
        <begin position="51"/>
        <end position="73"/>
    </location>
</feature>
<reference evidence="12" key="1">
    <citation type="submission" date="2017-05" db="EMBL/GenBank/DDBJ databases">
        <title>Complete and WGS of Bordetella genogroups.</title>
        <authorList>
            <person name="Spilker T."/>
            <person name="Lipuma J."/>
        </authorList>
    </citation>
    <scope>NUCLEOTIDE SEQUENCE [LARGE SCALE GENOMIC DNA]</scope>
    <source>
        <strain evidence="12">AU16122</strain>
    </source>
</reference>
<keyword evidence="5 10" id="KW-0812">Transmembrane</keyword>
<organism evidence="11 12">
    <name type="scientific">Bordetella genomosp. 10</name>
    <dbReference type="NCBI Taxonomy" id="1416804"/>
    <lineage>
        <taxon>Bacteria</taxon>
        <taxon>Pseudomonadati</taxon>
        <taxon>Pseudomonadota</taxon>
        <taxon>Betaproteobacteria</taxon>
        <taxon>Burkholderiales</taxon>
        <taxon>Alcaligenaceae</taxon>
        <taxon>Bordetella</taxon>
    </lineage>
</organism>
<evidence type="ECO:0000256" key="8">
    <source>
        <dbReference type="ARBA" id="ARBA00023004"/>
    </source>
</evidence>
<dbReference type="OrthoDB" id="8779376at2"/>
<evidence type="ECO:0000256" key="2">
    <source>
        <dbReference type="ARBA" id="ARBA00004050"/>
    </source>
</evidence>
<gene>
    <name evidence="11" type="ORF">CAL29_24110</name>
</gene>
<sequence length="111" mass="12151">MENMLFVLQRLTAMVMGPFVLVHLGLILYAVRGGLRAEDILHRTQGNGFWLAFYGLFVLAAAIHAPIGLRNILIEWFRLPRGWAGAVCGLFGIVLLCLGARAVIAVGGWMS</sequence>
<evidence type="ECO:0000313" key="12">
    <source>
        <dbReference type="Proteomes" id="UP000216020"/>
    </source>
</evidence>
<dbReference type="SUPFAM" id="SSF81343">
    <property type="entry name" value="Fumarate reductase respiratory complex transmembrane subunits"/>
    <property type="match status" value="1"/>
</dbReference>
<evidence type="ECO:0000256" key="7">
    <source>
        <dbReference type="ARBA" id="ARBA00022989"/>
    </source>
</evidence>
<dbReference type="InterPro" id="IPR000701">
    <property type="entry name" value="SuccDH_FuR_B_TM-su"/>
</dbReference>
<feature type="transmembrane region" description="Helical" evidence="10">
    <location>
        <begin position="12"/>
        <end position="31"/>
    </location>
</feature>
<evidence type="ECO:0000256" key="6">
    <source>
        <dbReference type="ARBA" id="ARBA00022723"/>
    </source>
</evidence>
<dbReference type="AlphaFoldDB" id="A0A261S1I8"/>
<feature type="transmembrane region" description="Helical" evidence="10">
    <location>
        <begin position="85"/>
        <end position="110"/>
    </location>
</feature>
<dbReference type="Gene3D" id="1.20.1300.10">
    <property type="entry name" value="Fumarate reductase/succinate dehydrogenase, transmembrane subunit"/>
    <property type="match status" value="1"/>
</dbReference>
<proteinExistence type="predicted"/>
<dbReference type="GO" id="GO:0016020">
    <property type="term" value="C:membrane"/>
    <property type="evidence" value="ECO:0007669"/>
    <property type="project" value="UniProtKB-SubCell"/>
</dbReference>
<protein>
    <submittedName>
        <fullName evidence="11">Succinate dehydrogenase</fullName>
    </submittedName>
</protein>
<evidence type="ECO:0000256" key="4">
    <source>
        <dbReference type="ARBA" id="ARBA00022617"/>
    </source>
</evidence>
<comment type="cofactor">
    <cofactor evidence="1">
        <name>heme</name>
        <dbReference type="ChEBI" id="CHEBI:30413"/>
    </cofactor>
</comment>
<keyword evidence="12" id="KW-1185">Reference proteome</keyword>
<evidence type="ECO:0000256" key="5">
    <source>
        <dbReference type="ARBA" id="ARBA00022692"/>
    </source>
</evidence>
<comment type="caution">
    <text evidence="11">The sequence shown here is derived from an EMBL/GenBank/DDBJ whole genome shotgun (WGS) entry which is preliminary data.</text>
</comment>
<keyword evidence="4" id="KW-0349">Heme</keyword>
<evidence type="ECO:0000256" key="9">
    <source>
        <dbReference type="ARBA" id="ARBA00023136"/>
    </source>
</evidence>
<dbReference type="GO" id="GO:0046872">
    <property type="term" value="F:metal ion binding"/>
    <property type="evidence" value="ECO:0007669"/>
    <property type="project" value="UniProtKB-KW"/>
</dbReference>
<dbReference type="InterPro" id="IPR034804">
    <property type="entry name" value="SQR/QFR_C/D"/>
</dbReference>